<dbReference type="GO" id="GO:0071949">
    <property type="term" value="F:FAD binding"/>
    <property type="evidence" value="ECO:0007669"/>
    <property type="project" value="UniProtKB-UniRule"/>
</dbReference>
<feature type="domain" description="FixC-like C-terminal" evidence="7">
    <location>
        <begin position="364"/>
        <end position="424"/>
    </location>
</feature>
<evidence type="ECO:0000256" key="2">
    <source>
        <dbReference type="ARBA" id="ARBA00006796"/>
    </source>
</evidence>
<evidence type="ECO:0000259" key="7">
    <source>
        <dbReference type="Pfam" id="PF26311"/>
    </source>
</evidence>
<dbReference type="Pfam" id="PF26311">
    <property type="entry name" value="ETF-QO_FixC_C"/>
    <property type="match status" value="1"/>
</dbReference>
<evidence type="ECO:0000256" key="5">
    <source>
        <dbReference type="ARBA" id="ARBA00023002"/>
    </source>
</evidence>
<evidence type="ECO:0000256" key="3">
    <source>
        <dbReference type="ARBA" id="ARBA00022630"/>
    </source>
</evidence>
<evidence type="ECO:0000313" key="9">
    <source>
        <dbReference type="Proteomes" id="UP000276295"/>
    </source>
</evidence>
<dbReference type="PRINTS" id="PR00420">
    <property type="entry name" value="RNGMNOXGNASE"/>
</dbReference>
<gene>
    <name evidence="8" type="ORF">D6029_02075</name>
</gene>
<evidence type="ECO:0000313" key="8">
    <source>
        <dbReference type="EMBL" id="RJT27407.1"/>
    </source>
</evidence>
<dbReference type="AlphaFoldDB" id="A0A3A5JYJ0"/>
<dbReference type="InterPro" id="IPR036188">
    <property type="entry name" value="FAD/NAD-bd_sf"/>
</dbReference>
<name>A0A3A5JYJ0_9ENTR</name>
<dbReference type="Gene3D" id="3.50.50.60">
    <property type="entry name" value="FAD/NAD(P)-binding domain"/>
    <property type="match status" value="1"/>
</dbReference>
<dbReference type="PANTHER" id="PTHR43624">
    <property type="entry name" value="ELECTRON TRANSFER FLAVOPROTEIN-QUINONE OXIDOREDUCTASE YDIS-RELATED"/>
    <property type="match status" value="1"/>
</dbReference>
<accession>A0A3A5JYJ0</accession>
<dbReference type="SUPFAM" id="SSF54373">
    <property type="entry name" value="FAD-linked reductases, C-terminal domain"/>
    <property type="match status" value="1"/>
</dbReference>
<reference evidence="8 9" key="1">
    <citation type="submission" date="2018-09" db="EMBL/GenBank/DDBJ databases">
        <title>Draft genome sequence of Buttiauxella izardii CCUG 35510T.</title>
        <authorList>
            <person name="Salva-Serra F."/>
            <person name="Marathe N."/>
            <person name="Moore E."/>
            <person name="Stadler-Svensson L."/>
            <person name="Engstrom-Jakobsson H."/>
        </authorList>
    </citation>
    <scope>NUCLEOTIDE SEQUENCE [LARGE SCALE GENOMIC DNA]</scope>
    <source>
        <strain evidence="8 9">CCUG 35510</strain>
    </source>
</reference>
<comment type="caution">
    <text evidence="8">The sequence shown here is derived from an EMBL/GenBank/DDBJ whole genome shotgun (WGS) entry which is preliminary data.</text>
</comment>
<keyword evidence="3 6" id="KW-0285">Flavoprotein</keyword>
<keyword evidence="9" id="KW-1185">Reference proteome</keyword>
<dbReference type="Pfam" id="PF12831">
    <property type="entry name" value="FAD_oxidored"/>
    <property type="match status" value="1"/>
</dbReference>
<keyword evidence="5 6" id="KW-0560">Oxidoreductase</keyword>
<dbReference type="InterPro" id="IPR059103">
    <property type="entry name" value="FixC-like_C"/>
</dbReference>
<comment type="similarity">
    <text evidence="2 6">Belongs to the ETF-QO/FixC family.</text>
</comment>
<dbReference type="InterPro" id="IPR039651">
    <property type="entry name" value="FixC-like"/>
</dbReference>
<comment type="function">
    <text evidence="6">Part of an electron transfer system.</text>
</comment>
<dbReference type="PANTHER" id="PTHR43624:SF2">
    <property type="entry name" value="ELECTRON TRANSFER FLAVOPROTEIN-QUINONE OXIDOREDUCTASE YDIS-RELATED"/>
    <property type="match status" value="1"/>
</dbReference>
<sequence>MDTTDFDVIVVGAGMAGSSCALLCARAGLSVLLLERATQPGGKNLSGGRLYSYALESIIPDFAQHAPLEREVIQEKISLLSGHIATTFDYRHLPFSPASTSHTILRARFDPWLAQQAELAGAECLNSVMVEELLMEGETVRGVKVGGEVLRCKTVVLAEGANSLLAERHGLIPKPTPHDMALGIKEVLTLPQDVIDSRFSLEANEGTAWLFSGELSESLPAGGFLYTNKNTLSLGIVAPLSTIQASAVAAPQLLENFKQHPLLRPLLKQTELLEYGAHLVPEGGLKSVPKNLAGKGWMIVGDCARFCVNTALTIRGMDLAILSAKAAAQTLAVQASAGSLREIYHQQLHTSTLWAVLKRYQHLPDLLRTSALFSAYPQLLAELQREHYEVGEISPEFLRKRLWKHTRKQGIASVLTDLVKGAKNI</sequence>
<dbReference type="SUPFAM" id="SSF51905">
    <property type="entry name" value="FAD/NAD(P)-binding domain"/>
    <property type="match status" value="1"/>
</dbReference>
<dbReference type="Proteomes" id="UP000276295">
    <property type="component" value="Unassembled WGS sequence"/>
</dbReference>
<dbReference type="GO" id="GO:0016491">
    <property type="term" value="F:oxidoreductase activity"/>
    <property type="evidence" value="ECO:0007669"/>
    <property type="project" value="UniProtKB-UniRule"/>
</dbReference>
<dbReference type="OrthoDB" id="103324at2"/>
<protein>
    <recommendedName>
        <fullName evidence="6">Protein FixC</fullName>
    </recommendedName>
</protein>
<dbReference type="RefSeq" id="WP_120063171.1">
    <property type="nucleotide sequence ID" value="NZ_QZWH01000004.1"/>
</dbReference>
<evidence type="ECO:0000256" key="4">
    <source>
        <dbReference type="ARBA" id="ARBA00022827"/>
    </source>
</evidence>
<evidence type="ECO:0000256" key="6">
    <source>
        <dbReference type="RuleBase" id="RU366069"/>
    </source>
</evidence>
<evidence type="ECO:0000256" key="1">
    <source>
        <dbReference type="ARBA" id="ARBA00001974"/>
    </source>
</evidence>
<proteinExistence type="inferred from homology"/>
<comment type="cofactor">
    <cofactor evidence="1 6">
        <name>FAD</name>
        <dbReference type="ChEBI" id="CHEBI:57692"/>
    </cofactor>
</comment>
<dbReference type="EMBL" id="QZWH01000004">
    <property type="protein sequence ID" value="RJT27407.1"/>
    <property type="molecule type" value="Genomic_DNA"/>
</dbReference>
<organism evidence="8 9">
    <name type="scientific">Buttiauxella izardii</name>
    <dbReference type="NCBI Taxonomy" id="82991"/>
    <lineage>
        <taxon>Bacteria</taxon>
        <taxon>Pseudomonadati</taxon>
        <taxon>Pseudomonadota</taxon>
        <taxon>Gammaproteobacteria</taxon>
        <taxon>Enterobacterales</taxon>
        <taxon>Enterobacteriaceae</taxon>
        <taxon>Buttiauxella</taxon>
    </lineage>
</organism>
<keyword evidence="4 6" id="KW-0274">FAD</keyword>